<accession>A0A0C4Y877</accession>
<dbReference type="PANTHER" id="PTHR33221:SF4">
    <property type="entry name" value="HTH-TYPE TRANSCRIPTIONAL REPRESSOR NSRR"/>
    <property type="match status" value="1"/>
</dbReference>
<protein>
    <submittedName>
        <fullName evidence="2">Nitrite-sensitive transcriptional repressor NsrR</fullName>
    </submittedName>
</protein>
<dbReference type="EMBL" id="CP010536">
    <property type="protein sequence ID" value="AJG19180.1"/>
    <property type="molecule type" value="Genomic_DNA"/>
</dbReference>
<proteinExistence type="predicted"/>
<dbReference type="AlphaFoldDB" id="A0A0C4Y877"/>
<dbReference type="InterPro" id="IPR036390">
    <property type="entry name" value="WH_DNA-bd_sf"/>
</dbReference>
<evidence type="ECO:0000256" key="1">
    <source>
        <dbReference type="ARBA" id="ARBA00023125"/>
    </source>
</evidence>
<dbReference type="STRING" id="68895.RR42_m1783"/>
<dbReference type="KEGG" id="cbw:RR42_m1783"/>
<name>A0A0C4Y877_9BURK</name>
<dbReference type="InterPro" id="IPR036388">
    <property type="entry name" value="WH-like_DNA-bd_sf"/>
</dbReference>
<keyword evidence="1" id="KW-0238">DNA-binding</keyword>
<dbReference type="Gene3D" id="1.10.10.10">
    <property type="entry name" value="Winged helix-like DNA-binding domain superfamily/Winged helix DNA-binding domain"/>
    <property type="match status" value="1"/>
</dbReference>
<evidence type="ECO:0000313" key="2">
    <source>
        <dbReference type="EMBL" id="AJG19180.1"/>
    </source>
</evidence>
<dbReference type="GO" id="GO:0005829">
    <property type="term" value="C:cytosol"/>
    <property type="evidence" value="ECO:0007669"/>
    <property type="project" value="TreeGrafter"/>
</dbReference>
<dbReference type="Pfam" id="PF02082">
    <property type="entry name" value="Rrf2"/>
    <property type="match status" value="1"/>
</dbReference>
<dbReference type="NCBIfam" id="TIGR00738">
    <property type="entry name" value="rrf2_super"/>
    <property type="match status" value="1"/>
</dbReference>
<organism evidence="2 3">
    <name type="scientific">Cupriavidus basilensis</name>
    <dbReference type="NCBI Taxonomy" id="68895"/>
    <lineage>
        <taxon>Bacteria</taxon>
        <taxon>Pseudomonadati</taxon>
        <taxon>Pseudomonadota</taxon>
        <taxon>Betaproteobacteria</taxon>
        <taxon>Burkholderiales</taxon>
        <taxon>Burkholderiaceae</taxon>
        <taxon>Cupriavidus</taxon>
    </lineage>
</organism>
<sequence>MRLTTMTDYALRLLIYVARHPERMCTNSEIAQAYGISRAHIVKVTHKLSRQGWIATMRGRGGGMQLSSGPGSINLGDVVRSVEPDFDLVAGLADGSARKFASDEHLCCVMDGARRRFLQHLEGYTLADLLARAFPAAPHAGVAVDPVRN</sequence>
<dbReference type="SUPFAM" id="SSF46785">
    <property type="entry name" value="Winged helix' DNA-binding domain"/>
    <property type="match status" value="1"/>
</dbReference>
<dbReference type="GO" id="GO:0003700">
    <property type="term" value="F:DNA-binding transcription factor activity"/>
    <property type="evidence" value="ECO:0007669"/>
    <property type="project" value="TreeGrafter"/>
</dbReference>
<dbReference type="OrthoDB" id="9795923at2"/>
<dbReference type="GO" id="GO:0003677">
    <property type="term" value="F:DNA binding"/>
    <property type="evidence" value="ECO:0007669"/>
    <property type="project" value="UniProtKB-KW"/>
</dbReference>
<dbReference type="Proteomes" id="UP000031843">
    <property type="component" value="Chromosome main"/>
</dbReference>
<evidence type="ECO:0000313" key="3">
    <source>
        <dbReference type="Proteomes" id="UP000031843"/>
    </source>
</evidence>
<dbReference type="PROSITE" id="PS51197">
    <property type="entry name" value="HTH_RRF2_2"/>
    <property type="match status" value="1"/>
</dbReference>
<reference evidence="2 3" key="1">
    <citation type="journal article" date="2015" name="Genome Announc.">
        <title>Complete Genome Sequence of Cupriavidus basilensis 4G11, Isolated from the Oak Ridge Field Research Center Site.</title>
        <authorList>
            <person name="Ray J."/>
            <person name="Waters R.J."/>
            <person name="Skerker J.M."/>
            <person name="Kuehl J.V."/>
            <person name="Price M.N."/>
            <person name="Huang J."/>
            <person name="Chakraborty R."/>
            <person name="Arkin A.P."/>
            <person name="Deutschbauer A."/>
        </authorList>
    </citation>
    <scope>NUCLEOTIDE SEQUENCE [LARGE SCALE GENOMIC DNA]</scope>
    <source>
        <strain evidence="2">4G11</strain>
    </source>
</reference>
<dbReference type="PANTHER" id="PTHR33221">
    <property type="entry name" value="WINGED HELIX-TURN-HELIX TRANSCRIPTIONAL REGULATOR, RRF2 FAMILY"/>
    <property type="match status" value="1"/>
</dbReference>
<keyword evidence="3" id="KW-1185">Reference proteome</keyword>
<dbReference type="InterPro" id="IPR000944">
    <property type="entry name" value="Tscrpt_reg_Rrf2"/>
</dbReference>
<gene>
    <name evidence="2" type="ORF">RR42_m1783</name>
</gene>